<organism evidence="6 7">
    <name type="scientific">Mycena pura</name>
    <dbReference type="NCBI Taxonomy" id="153505"/>
    <lineage>
        <taxon>Eukaryota</taxon>
        <taxon>Fungi</taxon>
        <taxon>Dikarya</taxon>
        <taxon>Basidiomycota</taxon>
        <taxon>Agaricomycotina</taxon>
        <taxon>Agaricomycetes</taxon>
        <taxon>Agaricomycetidae</taxon>
        <taxon>Agaricales</taxon>
        <taxon>Marasmiineae</taxon>
        <taxon>Mycenaceae</taxon>
        <taxon>Mycena</taxon>
    </lineage>
</organism>
<keyword evidence="2" id="KW-0539">Nucleus</keyword>
<evidence type="ECO:0000256" key="2">
    <source>
        <dbReference type="ARBA" id="ARBA00023242"/>
    </source>
</evidence>
<evidence type="ECO:0000313" key="6">
    <source>
        <dbReference type="EMBL" id="KAJ7226010.1"/>
    </source>
</evidence>
<dbReference type="InterPro" id="IPR052414">
    <property type="entry name" value="U3_snoRNA-assoc_WDR"/>
</dbReference>
<proteinExistence type="inferred from homology"/>
<dbReference type="EMBL" id="JARJCW010000004">
    <property type="protein sequence ID" value="KAJ7226010.1"/>
    <property type="molecule type" value="Genomic_DNA"/>
</dbReference>
<comment type="similarity">
    <text evidence="3">Belongs to the UTP5 family.</text>
</comment>
<feature type="compositionally biased region" description="Basic and acidic residues" evidence="4">
    <location>
        <begin position="96"/>
        <end position="105"/>
    </location>
</feature>
<feature type="compositionally biased region" description="Acidic residues" evidence="4">
    <location>
        <begin position="755"/>
        <end position="771"/>
    </location>
</feature>
<evidence type="ECO:0000259" key="5">
    <source>
        <dbReference type="Pfam" id="PF04003"/>
    </source>
</evidence>
<dbReference type="SMART" id="SM00320">
    <property type="entry name" value="WD40"/>
    <property type="match status" value="2"/>
</dbReference>
<comment type="caution">
    <text evidence="6">The sequence shown here is derived from an EMBL/GenBank/DDBJ whole genome shotgun (WGS) entry which is preliminary data.</text>
</comment>
<feature type="compositionally biased region" description="Polar residues" evidence="4">
    <location>
        <begin position="509"/>
        <end position="526"/>
    </location>
</feature>
<dbReference type="Pfam" id="PF04003">
    <property type="entry name" value="Utp12"/>
    <property type="match status" value="1"/>
</dbReference>
<feature type="domain" description="Small-subunit processome Utp12" evidence="5">
    <location>
        <begin position="543"/>
        <end position="659"/>
    </location>
</feature>
<reference evidence="6" key="1">
    <citation type="submission" date="2023-03" db="EMBL/GenBank/DDBJ databases">
        <title>Massive genome expansion in bonnet fungi (Mycena s.s.) driven by repeated elements and novel gene families across ecological guilds.</title>
        <authorList>
            <consortium name="Lawrence Berkeley National Laboratory"/>
            <person name="Harder C.B."/>
            <person name="Miyauchi S."/>
            <person name="Viragh M."/>
            <person name="Kuo A."/>
            <person name="Thoen E."/>
            <person name="Andreopoulos B."/>
            <person name="Lu D."/>
            <person name="Skrede I."/>
            <person name="Drula E."/>
            <person name="Henrissat B."/>
            <person name="Morin E."/>
            <person name="Kohler A."/>
            <person name="Barry K."/>
            <person name="LaButti K."/>
            <person name="Morin E."/>
            <person name="Salamov A."/>
            <person name="Lipzen A."/>
            <person name="Mereny Z."/>
            <person name="Hegedus B."/>
            <person name="Baldrian P."/>
            <person name="Stursova M."/>
            <person name="Weitz H."/>
            <person name="Taylor A."/>
            <person name="Grigoriev I.V."/>
            <person name="Nagy L.G."/>
            <person name="Martin F."/>
            <person name="Kauserud H."/>
        </authorList>
    </citation>
    <scope>NUCLEOTIDE SEQUENCE</scope>
    <source>
        <strain evidence="6">9144</strain>
    </source>
</reference>
<keyword evidence="7" id="KW-1185">Reference proteome</keyword>
<accession>A0AAD6YQ69</accession>
<dbReference type="GO" id="GO:0000462">
    <property type="term" value="P:maturation of SSU-rRNA from tricistronic rRNA transcript (SSU-rRNA, 5.8S rRNA, LSU-rRNA)"/>
    <property type="evidence" value="ECO:0007669"/>
    <property type="project" value="TreeGrafter"/>
</dbReference>
<dbReference type="InterPro" id="IPR007148">
    <property type="entry name" value="SSU_processome_Utp12"/>
</dbReference>
<dbReference type="PANTHER" id="PTHR44267">
    <property type="entry name" value="WD REPEAT-CONTAINING PROTEIN 43"/>
    <property type="match status" value="1"/>
</dbReference>
<dbReference type="GO" id="GO:0032040">
    <property type="term" value="C:small-subunit processome"/>
    <property type="evidence" value="ECO:0007669"/>
    <property type="project" value="UniProtKB-ARBA"/>
</dbReference>
<feature type="region of interest" description="Disordered" evidence="4">
    <location>
        <begin position="678"/>
        <end position="771"/>
    </location>
</feature>
<gene>
    <name evidence="6" type="ORF">GGX14DRAFT_693835</name>
</gene>
<dbReference type="SUPFAM" id="SSF50978">
    <property type="entry name" value="WD40 repeat-like"/>
    <property type="match status" value="1"/>
</dbReference>
<dbReference type="Gene3D" id="2.130.10.10">
    <property type="entry name" value="YVTN repeat-like/Quinoprotein amine dehydrogenase"/>
    <property type="match status" value="2"/>
</dbReference>
<feature type="region of interest" description="Disordered" evidence="4">
    <location>
        <begin position="1"/>
        <end position="25"/>
    </location>
</feature>
<sequence length="771" mass="82108">MASSQKSKKKSKPPSGRPPATSSISQPVVEDASYLTALSAFSPKGNFFAFLSLAVDKHRLRIYDTATSQSVAEHVVDSARVSSLTWCNFDPSEGQRSSEVDEAPSKKKRKKRDSQATADGPLQATALQVVILGLSDGTASFFSPTHGRVIRTLSHSTSTAAILSVVLSENRDAIPTTWTSGADGAIRLWNAQKNDLLGSWKNDDRIPYSSMAIRPGSEGESDDILVANHTVRLLSSDPHTPTEKPSLLASFTGHASSVKQLHWDASQMPPTRFMTMAEGDRIVSIWQTPEGSTMDGKMVASVQLDSDARSISLSVSSPTTSQRQNLLTLTASGKISIFPIPAEMIPPASSSRTQHKVSTLLPRSSLFVSAKKGSATSQVVAASFAAGVAGHIRVARMLGGVRPVFDLVQYLDDTGDFIPEVFIEDVKTGLVSESQSAAAPNKRYTEAGSAVRSGAELGLDEGMDDSAPNVIDGDLDVDLAELSLGQRLTALSGDARPNTSSDSDDEGPTKQSITPRKTAQDESSVVPANSLTRTLIQALHSSDTRLLETCLAHADQTLVRNTVRRLPPQLALPLINACAERLGRGARAANMKGGGGGASSQRGTTLIMWAKTVLAVHSGHLMTMPDLVARLAGLHATLASRLALQESLLSLSGRLDMVLAQIEMRSSVAPATLAPRKGALASRGQGKHVTRYVEGESADEDEQMEVEVEIDSGADDASVEDVELGGNSSEEDESDEEEDGDEDEDEDGPTMNGFIDDEAEEFSEEDDDESE</sequence>
<dbReference type="AlphaFoldDB" id="A0AAD6YQ69"/>
<dbReference type="InterPro" id="IPR015943">
    <property type="entry name" value="WD40/YVTN_repeat-like_dom_sf"/>
</dbReference>
<comment type="subcellular location">
    <subcellularLocation>
        <location evidence="1">Nucleus</location>
    </subcellularLocation>
</comment>
<dbReference type="InterPro" id="IPR036322">
    <property type="entry name" value="WD40_repeat_dom_sf"/>
</dbReference>
<feature type="region of interest" description="Disordered" evidence="4">
    <location>
        <begin position="91"/>
        <end position="119"/>
    </location>
</feature>
<name>A0AAD6YQ69_9AGAR</name>
<feature type="region of interest" description="Disordered" evidence="4">
    <location>
        <begin position="490"/>
        <end position="526"/>
    </location>
</feature>
<evidence type="ECO:0000256" key="3">
    <source>
        <dbReference type="ARBA" id="ARBA00038335"/>
    </source>
</evidence>
<evidence type="ECO:0000256" key="4">
    <source>
        <dbReference type="SAM" id="MobiDB-lite"/>
    </source>
</evidence>
<evidence type="ECO:0000313" key="7">
    <source>
        <dbReference type="Proteomes" id="UP001219525"/>
    </source>
</evidence>
<protein>
    <recommendedName>
        <fullName evidence="5">Small-subunit processome Utp12 domain-containing protein</fullName>
    </recommendedName>
</protein>
<dbReference type="Proteomes" id="UP001219525">
    <property type="component" value="Unassembled WGS sequence"/>
</dbReference>
<dbReference type="PANTHER" id="PTHR44267:SF1">
    <property type="entry name" value="WD REPEAT-CONTAINING PROTEIN 43"/>
    <property type="match status" value="1"/>
</dbReference>
<feature type="compositionally biased region" description="Basic residues" evidence="4">
    <location>
        <begin position="1"/>
        <end position="12"/>
    </location>
</feature>
<feature type="compositionally biased region" description="Acidic residues" evidence="4">
    <location>
        <begin position="696"/>
        <end position="748"/>
    </location>
</feature>
<evidence type="ECO:0000256" key="1">
    <source>
        <dbReference type="ARBA" id="ARBA00004123"/>
    </source>
</evidence>
<dbReference type="InterPro" id="IPR001680">
    <property type="entry name" value="WD40_rpt"/>
</dbReference>